<evidence type="ECO:0000256" key="2">
    <source>
        <dbReference type="ARBA" id="ARBA00023163"/>
    </source>
</evidence>
<dbReference type="CDD" id="cd12148">
    <property type="entry name" value="fungal_TF_MHR"/>
    <property type="match status" value="1"/>
</dbReference>
<proteinExistence type="predicted"/>
<protein>
    <recommendedName>
        <fullName evidence="7">Transcription factor domain-containing protein</fullName>
    </recommendedName>
</protein>
<keyword evidence="6" id="KW-1185">Reference proteome</keyword>
<reference evidence="5" key="1">
    <citation type="submission" date="2022-10" db="EMBL/GenBank/DDBJ databases">
        <title>Tapping the CABI collections for fungal endophytes: first genome assemblies for Collariella, Neodidymelliopsis, Ascochyta clinopodiicola, Didymella pomorum, Didymosphaeria variabile, Neocosmospora piperis and Neocucurbitaria cava.</title>
        <authorList>
            <person name="Hill R."/>
        </authorList>
    </citation>
    <scope>NUCLEOTIDE SEQUENCE</scope>
    <source>
        <strain evidence="5">IMI 356815</strain>
    </source>
</reference>
<feature type="region of interest" description="Disordered" evidence="4">
    <location>
        <begin position="1"/>
        <end position="21"/>
    </location>
</feature>
<dbReference type="PANTHER" id="PTHR47840">
    <property type="entry name" value="ZN(II)2CYS6 TRANSCRIPTION FACTOR (EUROFUNG)-RELATED"/>
    <property type="match status" value="1"/>
</dbReference>
<feature type="compositionally biased region" description="Polar residues" evidence="4">
    <location>
        <begin position="512"/>
        <end position="531"/>
    </location>
</feature>
<dbReference type="EMBL" id="JAPEUX010000006">
    <property type="protein sequence ID" value="KAJ4350369.1"/>
    <property type="molecule type" value="Genomic_DNA"/>
</dbReference>
<keyword evidence="1" id="KW-0805">Transcription regulation</keyword>
<dbReference type="GeneID" id="80912520"/>
<feature type="region of interest" description="Disordered" evidence="4">
    <location>
        <begin position="512"/>
        <end position="574"/>
    </location>
</feature>
<evidence type="ECO:0000256" key="1">
    <source>
        <dbReference type="ARBA" id="ARBA00023015"/>
    </source>
</evidence>
<dbReference type="RefSeq" id="XP_056069299.1">
    <property type="nucleotide sequence ID" value="XM_056217743.1"/>
</dbReference>
<evidence type="ECO:0000256" key="4">
    <source>
        <dbReference type="SAM" id="MobiDB-lite"/>
    </source>
</evidence>
<dbReference type="AlphaFoldDB" id="A0A9W8XIR6"/>
<gene>
    <name evidence="5" type="ORF">N0V89_008990</name>
</gene>
<evidence type="ECO:0008006" key="7">
    <source>
        <dbReference type="Google" id="ProtNLM"/>
    </source>
</evidence>
<name>A0A9W8XIR6_9PLEO</name>
<evidence type="ECO:0000256" key="3">
    <source>
        <dbReference type="ARBA" id="ARBA00023242"/>
    </source>
</evidence>
<comment type="caution">
    <text evidence="5">The sequence shown here is derived from an EMBL/GenBank/DDBJ whole genome shotgun (WGS) entry which is preliminary data.</text>
</comment>
<accession>A0A9W8XIR6</accession>
<dbReference type="PANTHER" id="PTHR47840:SF1">
    <property type="entry name" value="ZN(II)2CYS6 TRANSCRIPTION FACTOR (EUROFUNG)"/>
    <property type="match status" value="1"/>
</dbReference>
<keyword evidence="2" id="KW-0804">Transcription</keyword>
<evidence type="ECO:0000313" key="6">
    <source>
        <dbReference type="Proteomes" id="UP001140513"/>
    </source>
</evidence>
<keyword evidence="3" id="KW-0539">Nucleus</keyword>
<dbReference type="Proteomes" id="UP001140513">
    <property type="component" value="Unassembled WGS sequence"/>
</dbReference>
<sequence length="628" mass="70344">MCTLGKDYSVPSECERHPPSNASEFERLNRELIAPWPSHHELDLIRALPVGLSSHLHCGVCRPHSSYIGEGAPLITDVLRLPPLEAHPVLFARKLLALGTFLQGALPTAVKAMETQGFFPRQVMHRVVDVAISLVTTKDELLRSVEAIECIMLEALYHNYSGKLHRAWMTTRRAINVAQSLALHHGFKSPSVKVLEPKTRKDVNLDHLVFRLAEMDGYLSVMLGLEHSSLDTRHITCEKALAACGPEDRMKRIHYIVQERIIARKDFTVVDLAQTKEIDQVLRKAAAEMSPEWWMTPTFALDHTDETKIMHDMIRIMDQFAHYHLLTRLHLPYLLLSDRRYDYNKVVVVNISRELLNRFLSFRASNPAHYYCRGSDFLAFIATTTLCVAHIKNGGDTTAQPIEAASHGTGFEFLAHSRLSDRGLMERTLDVIETMHDPGTDAIASKISRILRDLLAIESSASDGKMYNVTNSKADIEDLECDGRSVDEGKVMRIHISNFGSIDFVKGTVLRTTNPSQTGTPNALSPSTRFPTATGRHSKSPESESTEHQISYPPDQVPATFDPGTPTWQAPNDSSLDMTYEDHNQAGLEFSWPEGDNWDLQGVDIALFDSLFNGSVQVDEQPGVGWSF</sequence>
<organism evidence="5 6">
    <name type="scientific">Didymosphaeria variabile</name>
    <dbReference type="NCBI Taxonomy" id="1932322"/>
    <lineage>
        <taxon>Eukaryota</taxon>
        <taxon>Fungi</taxon>
        <taxon>Dikarya</taxon>
        <taxon>Ascomycota</taxon>
        <taxon>Pezizomycotina</taxon>
        <taxon>Dothideomycetes</taxon>
        <taxon>Pleosporomycetidae</taxon>
        <taxon>Pleosporales</taxon>
        <taxon>Massarineae</taxon>
        <taxon>Didymosphaeriaceae</taxon>
        <taxon>Didymosphaeria</taxon>
    </lineage>
</organism>
<evidence type="ECO:0000313" key="5">
    <source>
        <dbReference type="EMBL" id="KAJ4350369.1"/>
    </source>
</evidence>
<dbReference type="OrthoDB" id="5392779at2759"/>